<evidence type="ECO:0000256" key="3">
    <source>
        <dbReference type="ARBA" id="ARBA00004406"/>
    </source>
</evidence>
<dbReference type="InterPro" id="IPR017972">
    <property type="entry name" value="Cyt_P450_CS"/>
</dbReference>
<keyword evidence="9 13" id="KW-0560">Oxidoreductase</keyword>
<dbReference type="Pfam" id="PF00067">
    <property type="entry name" value="p450"/>
    <property type="match status" value="1"/>
</dbReference>
<feature type="binding site" description="axial binding residue" evidence="12">
    <location>
        <position position="458"/>
    </location>
    <ligand>
        <name>heme</name>
        <dbReference type="ChEBI" id="CHEBI:30413"/>
    </ligand>
    <ligandPart>
        <name>Fe</name>
        <dbReference type="ChEBI" id="CHEBI:18248"/>
    </ligandPart>
</feature>
<evidence type="ECO:0000256" key="12">
    <source>
        <dbReference type="PIRSR" id="PIRSR602401-1"/>
    </source>
</evidence>
<dbReference type="AlphaFoldDB" id="A0A1Q3FGK8"/>
<keyword evidence="11 13" id="KW-0503">Monooxygenase</keyword>
<protein>
    <submittedName>
        <fullName evidence="14">Putative cytochrome p450 4d1</fullName>
    </submittedName>
</protein>
<evidence type="ECO:0000256" key="13">
    <source>
        <dbReference type="RuleBase" id="RU000461"/>
    </source>
</evidence>
<evidence type="ECO:0000256" key="1">
    <source>
        <dbReference type="ARBA" id="ARBA00001971"/>
    </source>
</evidence>
<sequence>MLALLVLTLVVVAVTWLVTTIVSHMLLVRKLQRILPKFATVPAVPVLGNSLEFRKDPTPPGIFRTFHGFHRKFGNDLITQSLFNQPSLQVTSATVVEQVINTKTIQKSIIYEFMKPWLNEGLLTAIGKKWAQRRKIITPAFHFKILEEFLDIFNQRSEDFVGKLRNRVGKGDFNIYEDVTLCTLDIISESAMGVKINAQDNPDSSYVRAVKEMSEIIFRRLFSVLREYKIFFHMQKAAQRQKAAVAVLHNFTDSVIVTRKTQLESEQSRQATQQKLEETDIYGKRKMTLLELLLNVSVDGHPLSNSEIRAEVDTFMFAGHDTTTSCISFSAYHIAQNPDVQQKLYEEMTQVLGPDFKNTQLTYSMLQELKYLEMTIKEVLRIHPSVPIIGRKSAHDMVIDGQKVPPGIDIAVLIYAMHNNPEQFPEPERFDPERFNEENSAKRHPYAYIPFSAGARNCIGQKYALLETKTTLVKLLGNYKLLACDPQNTVRIKTDITLRPVNGTFVKIVER</sequence>
<dbReference type="CDD" id="cd20628">
    <property type="entry name" value="CYP4"/>
    <property type="match status" value="1"/>
</dbReference>
<evidence type="ECO:0000256" key="11">
    <source>
        <dbReference type="ARBA" id="ARBA00023033"/>
    </source>
</evidence>
<dbReference type="InterPro" id="IPR050196">
    <property type="entry name" value="Cytochrome_P450_Monoox"/>
</dbReference>
<evidence type="ECO:0000256" key="10">
    <source>
        <dbReference type="ARBA" id="ARBA00023004"/>
    </source>
</evidence>
<dbReference type="PROSITE" id="PS00086">
    <property type="entry name" value="CYTOCHROME_P450"/>
    <property type="match status" value="1"/>
</dbReference>
<accession>A0A1Q3FGK8</accession>
<dbReference type="PANTHER" id="PTHR24291">
    <property type="entry name" value="CYTOCHROME P450 FAMILY 4"/>
    <property type="match status" value="1"/>
</dbReference>
<evidence type="ECO:0000256" key="4">
    <source>
        <dbReference type="ARBA" id="ARBA00010617"/>
    </source>
</evidence>
<dbReference type="EMBL" id="GFDL01008413">
    <property type="protein sequence ID" value="JAV26632.1"/>
    <property type="molecule type" value="Transcribed_RNA"/>
</dbReference>
<dbReference type="FunFam" id="1.10.630.10:FF:000182">
    <property type="entry name" value="Cytochrome P450 3A4"/>
    <property type="match status" value="1"/>
</dbReference>
<keyword evidence="8" id="KW-0492">Microsome</keyword>
<evidence type="ECO:0000256" key="6">
    <source>
        <dbReference type="ARBA" id="ARBA00022723"/>
    </source>
</evidence>
<keyword evidence="5 12" id="KW-0349">Heme</keyword>
<evidence type="ECO:0000256" key="9">
    <source>
        <dbReference type="ARBA" id="ARBA00023002"/>
    </source>
</evidence>
<dbReference type="GO" id="GO:0005506">
    <property type="term" value="F:iron ion binding"/>
    <property type="evidence" value="ECO:0007669"/>
    <property type="project" value="InterPro"/>
</dbReference>
<evidence type="ECO:0000313" key="14">
    <source>
        <dbReference type="EMBL" id="JAV26632.1"/>
    </source>
</evidence>
<evidence type="ECO:0000256" key="5">
    <source>
        <dbReference type="ARBA" id="ARBA00022617"/>
    </source>
</evidence>
<comment type="cofactor">
    <cofactor evidence="1 12">
        <name>heme</name>
        <dbReference type="ChEBI" id="CHEBI:30413"/>
    </cofactor>
</comment>
<dbReference type="PRINTS" id="PR00463">
    <property type="entry name" value="EP450I"/>
</dbReference>
<proteinExistence type="inferred from homology"/>
<evidence type="ECO:0000256" key="2">
    <source>
        <dbReference type="ARBA" id="ARBA00004174"/>
    </source>
</evidence>
<dbReference type="SUPFAM" id="SSF48264">
    <property type="entry name" value="Cytochrome P450"/>
    <property type="match status" value="1"/>
</dbReference>
<organism evidence="14">
    <name type="scientific">Culex tarsalis</name>
    <name type="common">Encephalitis mosquito</name>
    <dbReference type="NCBI Taxonomy" id="7177"/>
    <lineage>
        <taxon>Eukaryota</taxon>
        <taxon>Metazoa</taxon>
        <taxon>Ecdysozoa</taxon>
        <taxon>Arthropoda</taxon>
        <taxon>Hexapoda</taxon>
        <taxon>Insecta</taxon>
        <taxon>Pterygota</taxon>
        <taxon>Neoptera</taxon>
        <taxon>Endopterygota</taxon>
        <taxon>Diptera</taxon>
        <taxon>Nematocera</taxon>
        <taxon>Culicoidea</taxon>
        <taxon>Culicidae</taxon>
        <taxon>Culicinae</taxon>
        <taxon>Culicini</taxon>
        <taxon>Culex</taxon>
        <taxon>Culex</taxon>
    </lineage>
</organism>
<dbReference type="PRINTS" id="PR00385">
    <property type="entry name" value="P450"/>
</dbReference>
<evidence type="ECO:0000256" key="8">
    <source>
        <dbReference type="ARBA" id="ARBA00022848"/>
    </source>
</evidence>
<reference evidence="14" key="1">
    <citation type="submission" date="2017-01" db="EMBL/GenBank/DDBJ databases">
        <title>A deep insight into the sialotranscriptome of adult male and female Cluex tarsalis mosquitoes.</title>
        <authorList>
            <person name="Ribeiro J.M."/>
            <person name="Moreira F."/>
            <person name="Bernard K.A."/>
            <person name="Calvo E."/>
        </authorList>
    </citation>
    <scope>NUCLEOTIDE SEQUENCE</scope>
    <source>
        <strain evidence="14">Kern County</strain>
        <tissue evidence="14">Salivary glands</tissue>
    </source>
</reference>
<keyword evidence="10 12" id="KW-0408">Iron</keyword>
<keyword evidence="6 12" id="KW-0479">Metal-binding</keyword>
<dbReference type="InterPro" id="IPR001128">
    <property type="entry name" value="Cyt_P450"/>
</dbReference>
<keyword evidence="7" id="KW-0256">Endoplasmic reticulum</keyword>
<dbReference type="GO" id="GO:0016705">
    <property type="term" value="F:oxidoreductase activity, acting on paired donors, with incorporation or reduction of molecular oxygen"/>
    <property type="evidence" value="ECO:0007669"/>
    <property type="project" value="InterPro"/>
</dbReference>
<dbReference type="InterPro" id="IPR002401">
    <property type="entry name" value="Cyt_P450_E_grp-I"/>
</dbReference>
<dbReference type="InterPro" id="IPR036396">
    <property type="entry name" value="Cyt_P450_sf"/>
</dbReference>
<dbReference type="GO" id="GO:0005789">
    <property type="term" value="C:endoplasmic reticulum membrane"/>
    <property type="evidence" value="ECO:0007669"/>
    <property type="project" value="UniProtKB-SubCell"/>
</dbReference>
<dbReference type="Gene3D" id="1.10.630.10">
    <property type="entry name" value="Cytochrome P450"/>
    <property type="match status" value="1"/>
</dbReference>
<comment type="subcellular location">
    <subcellularLocation>
        <location evidence="3">Endoplasmic reticulum membrane</location>
        <topology evidence="3">Peripheral membrane protein</topology>
    </subcellularLocation>
    <subcellularLocation>
        <location evidence="2">Microsome membrane</location>
        <topology evidence="2">Peripheral membrane protein</topology>
    </subcellularLocation>
</comment>
<dbReference type="PANTHER" id="PTHR24291:SF187">
    <property type="entry name" value="CYTOCHROME P450 4AE1-RELATED"/>
    <property type="match status" value="1"/>
</dbReference>
<dbReference type="GO" id="GO:0020037">
    <property type="term" value="F:heme binding"/>
    <property type="evidence" value="ECO:0007669"/>
    <property type="project" value="InterPro"/>
</dbReference>
<name>A0A1Q3FGK8_CULTA</name>
<comment type="similarity">
    <text evidence="4 13">Belongs to the cytochrome P450 family.</text>
</comment>
<evidence type="ECO:0000256" key="7">
    <source>
        <dbReference type="ARBA" id="ARBA00022824"/>
    </source>
</evidence>
<dbReference type="GO" id="GO:0004497">
    <property type="term" value="F:monooxygenase activity"/>
    <property type="evidence" value="ECO:0007669"/>
    <property type="project" value="UniProtKB-KW"/>
</dbReference>